<comment type="caution">
    <text evidence="3">The sequence shown here is derived from an EMBL/GenBank/DDBJ whole genome shotgun (WGS) entry which is preliminary data.</text>
</comment>
<evidence type="ECO:0000313" key="4">
    <source>
        <dbReference type="Proteomes" id="UP000293583"/>
    </source>
</evidence>
<protein>
    <submittedName>
        <fullName evidence="3">FAA hydrolase family protein</fullName>
    </submittedName>
</protein>
<organism evidence="3 4">
    <name type="scientific">Aquirufa antheringensis</name>
    <dbReference type="NCBI Taxonomy" id="2516559"/>
    <lineage>
        <taxon>Bacteria</taxon>
        <taxon>Pseudomonadati</taxon>
        <taxon>Bacteroidota</taxon>
        <taxon>Cytophagia</taxon>
        <taxon>Cytophagales</taxon>
        <taxon>Flectobacillaceae</taxon>
        <taxon>Aquirufa</taxon>
    </lineage>
</organism>
<name>A0A4Q9BDL5_9BACT</name>
<dbReference type="RefSeq" id="WP_130923331.1">
    <property type="nucleotide sequence ID" value="NZ_JAANOM010000003.1"/>
</dbReference>
<dbReference type="PANTHER" id="PTHR11820:SF7">
    <property type="entry name" value="ACYLPYRUVASE FAHD1, MITOCHONDRIAL"/>
    <property type="match status" value="1"/>
</dbReference>
<evidence type="ECO:0000313" key="3">
    <source>
        <dbReference type="EMBL" id="TBH73208.1"/>
    </source>
</evidence>
<dbReference type="Pfam" id="PF01557">
    <property type="entry name" value="FAA_hydrolase"/>
    <property type="match status" value="1"/>
</dbReference>
<dbReference type="Gene3D" id="3.90.850.10">
    <property type="entry name" value="Fumarylacetoacetase-like, C-terminal domain"/>
    <property type="match status" value="1"/>
</dbReference>
<dbReference type="InterPro" id="IPR011234">
    <property type="entry name" value="Fumarylacetoacetase-like_C"/>
</dbReference>
<dbReference type="AlphaFoldDB" id="A0A4Q9BDL5"/>
<proteinExistence type="predicted"/>
<dbReference type="GO" id="GO:0018773">
    <property type="term" value="F:acetylpyruvate hydrolase activity"/>
    <property type="evidence" value="ECO:0007669"/>
    <property type="project" value="TreeGrafter"/>
</dbReference>
<keyword evidence="1" id="KW-0479">Metal-binding</keyword>
<keyword evidence="4" id="KW-1185">Reference proteome</keyword>
<dbReference type="InterPro" id="IPR036663">
    <property type="entry name" value="Fumarylacetoacetase_C_sf"/>
</dbReference>
<gene>
    <name evidence="3" type="ORF">EWU20_07480</name>
</gene>
<dbReference type="Proteomes" id="UP000293583">
    <property type="component" value="Unassembled WGS sequence"/>
</dbReference>
<evidence type="ECO:0000256" key="1">
    <source>
        <dbReference type="ARBA" id="ARBA00022723"/>
    </source>
</evidence>
<feature type="domain" description="Fumarylacetoacetase-like C-terminal" evidence="2">
    <location>
        <begin position="2"/>
        <end position="186"/>
    </location>
</feature>
<accession>A0A4Q9BDL5</accession>
<dbReference type="PANTHER" id="PTHR11820">
    <property type="entry name" value="ACYLPYRUVASE"/>
    <property type="match status" value="1"/>
</dbReference>
<keyword evidence="3" id="KW-0378">Hydrolase</keyword>
<sequence>MKIICIGRNYVDHITELSNERPTEPVVFLKPDTALIDANSHFYYPKFSSDVHYELELVFRIGKVGKNIEAKFAHKYIDSYGLGIDFTARDVQSKLKEKGLPWEKAKAFNGSAFVSAMLPFEPSILENPIHFTLHKNGTLVQDGNSELMIWNVAELIEEVSKYFTLKTGDYIFTGTPAGVGPVAIGDVLTGALEDSPLFELAIS</sequence>
<dbReference type="EMBL" id="SEWY01000003">
    <property type="protein sequence ID" value="TBH73208.1"/>
    <property type="molecule type" value="Genomic_DNA"/>
</dbReference>
<evidence type="ECO:0000259" key="2">
    <source>
        <dbReference type="Pfam" id="PF01557"/>
    </source>
</evidence>
<dbReference type="OrthoDB" id="9805307at2"/>
<dbReference type="SUPFAM" id="SSF56529">
    <property type="entry name" value="FAH"/>
    <property type="match status" value="1"/>
</dbReference>
<reference evidence="3 4" key="1">
    <citation type="submission" date="2019-02" db="EMBL/GenBank/DDBJ databases">
        <title>Genome of a new Bacteroidetes strain.</title>
        <authorList>
            <person name="Pitt A."/>
        </authorList>
    </citation>
    <scope>NUCLEOTIDE SEQUENCE [LARGE SCALE GENOMIC DNA]</scope>
    <source>
        <strain evidence="3 4">103A-SOEBACH</strain>
    </source>
</reference>
<dbReference type="GO" id="GO:0046872">
    <property type="term" value="F:metal ion binding"/>
    <property type="evidence" value="ECO:0007669"/>
    <property type="project" value="UniProtKB-KW"/>
</dbReference>